<accession>A0A0P1F2T3</accession>
<gene>
    <name evidence="2" type="ORF">THS5294_02883</name>
</gene>
<feature type="transmembrane region" description="Helical" evidence="1">
    <location>
        <begin position="39"/>
        <end position="59"/>
    </location>
</feature>
<evidence type="ECO:0000313" key="3">
    <source>
        <dbReference type="Proteomes" id="UP000051298"/>
    </source>
</evidence>
<dbReference type="AlphaFoldDB" id="A0A0P1F2T3"/>
<reference evidence="2 3" key="1">
    <citation type="submission" date="2015-09" db="EMBL/GenBank/DDBJ databases">
        <authorList>
            <consortium name="Swine Surveillance"/>
        </authorList>
    </citation>
    <scope>NUCLEOTIDE SEQUENCE [LARGE SCALE GENOMIC DNA]</scope>
    <source>
        <strain evidence="2 3">CECT 5294</strain>
    </source>
</reference>
<proteinExistence type="predicted"/>
<organism evidence="2 3">
    <name type="scientific">Thalassobacter stenotrophicus</name>
    <dbReference type="NCBI Taxonomy" id="266809"/>
    <lineage>
        <taxon>Bacteria</taxon>
        <taxon>Pseudomonadati</taxon>
        <taxon>Pseudomonadota</taxon>
        <taxon>Alphaproteobacteria</taxon>
        <taxon>Rhodobacterales</taxon>
        <taxon>Roseobacteraceae</taxon>
        <taxon>Thalassobacter</taxon>
    </lineage>
</organism>
<protein>
    <submittedName>
        <fullName evidence="2">Uncharacterized protein</fullName>
    </submittedName>
</protein>
<dbReference type="STRING" id="266809.PM03_15220"/>
<dbReference type="EMBL" id="CYRX01000032">
    <property type="protein sequence ID" value="CUH61572.1"/>
    <property type="molecule type" value="Genomic_DNA"/>
</dbReference>
<evidence type="ECO:0000256" key="1">
    <source>
        <dbReference type="SAM" id="Phobius"/>
    </source>
</evidence>
<dbReference type="Pfam" id="PF23858">
    <property type="entry name" value="DUF7220"/>
    <property type="match status" value="1"/>
</dbReference>
<keyword evidence="1" id="KW-0472">Membrane</keyword>
<evidence type="ECO:0000313" key="2">
    <source>
        <dbReference type="EMBL" id="CUH61572.1"/>
    </source>
</evidence>
<keyword evidence="1" id="KW-0812">Transmembrane</keyword>
<dbReference type="InterPro" id="IPR055644">
    <property type="entry name" value="DUF7220"/>
</dbReference>
<sequence>MQSRRQSLIEAVTNVVVGYALAILTQIMVFPWFGLQVSLGDNLAIGALFVMISLLRSYALRRLFERWR</sequence>
<keyword evidence="1" id="KW-1133">Transmembrane helix</keyword>
<feature type="transmembrane region" description="Helical" evidence="1">
    <location>
        <begin position="12"/>
        <end position="33"/>
    </location>
</feature>
<dbReference type="Proteomes" id="UP000051298">
    <property type="component" value="Unassembled WGS sequence"/>
</dbReference>
<name>A0A0P1F2T3_9RHOB</name>
<dbReference type="RefSeq" id="WP_425303908.1">
    <property type="nucleotide sequence ID" value="NZ_CYRX01000032.1"/>
</dbReference>
<dbReference type="eggNOG" id="ENOG50331ZH">
    <property type="taxonomic scope" value="Bacteria"/>
</dbReference>